<comment type="caution">
    <text evidence="4">The sequence shown here is derived from an EMBL/GenBank/DDBJ whole genome shotgun (WGS) entry which is preliminary data.</text>
</comment>
<keyword evidence="5" id="KW-1185">Reference proteome</keyword>
<name>A0ABX5LD83_9MICO</name>
<evidence type="ECO:0000313" key="4">
    <source>
        <dbReference type="EMBL" id="PWJ61990.1"/>
    </source>
</evidence>
<evidence type="ECO:0000256" key="2">
    <source>
        <dbReference type="ARBA" id="ARBA00022840"/>
    </source>
</evidence>
<proteinExistence type="predicted"/>
<dbReference type="InterPro" id="IPR003439">
    <property type="entry name" value="ABC_transporter-like_ATP-bd"/>
</dbReference>
<gene>
    <name evidence="4" type="ORF">B0H03_11313</name>
</gene>
<dbReference type="Pfam" id="PF00005">
    <property type="entry name" value="ABC_tran"/>
    <property type="match status" value="1"/>
</dbReference>
<keyword evidence="1" id="KW-0547">Nucleotide-binding</keyword>
<evidence type="ECO:0000256" key="1">
    <source>
        <dbReference type="ARBA" id="ARBA00022741"/>
    </source>
</evidence>
<dbReference type="InterPro" id="IPR003593">
    <property type="entry name" value="AAA+_ATPase"/>
</dbReference>
<dbReference type="InterPro" id="IPR027417">
    <property type="entry name" value="P-loop_NTPase"/>
</dbReference>
<evidence type="ECO:0000313" key="5">
    <source>
        <dbReference type="Proteomes" id="UP000245674"/>
    </source>
</evidence>
<dbReference type="PROSITE" id="PS50893">
    <property type="entry name" value="ABC_TRANSPORTER_2"/>
    <property type="match status" value="1"/>
</dbReference>
<dbReference type="Proteomes" id="UP000245674">
    <property type="component" value="Unassembled WGS sequence"/>
</dbReference>
<dbReference type="SUPFAM" id="SSF52540">
    <property type="entry name" value="P-loop containing nucleoside triphosphate hydrolases"/>
    <property type="match status" value="1"/>
</dbReference>
<dbReference type="EMBL" id="QGDV01000013">
    <property type="protein sequence ID" value="PWJ61990.1"/>
    <property type="molecule type" value="Genomic_DNA"/>
</dbReference>
<feature type="domain" description="ABC transporter" evidence="3">
    <location>
        <begin position="18"/>
        <end position="236"/>
    </location>
</feature>
<protein>
    <submittedName>
        <fullName evidence="4">ABC transporter family protein</fullName>
    </submittedName>
</protein>
<keyword evidence="2" id="KW-0067">ATP-binding</keyword>
<dbReference type="SMART" id="SM00382">
    <property type="entry name" value="AAA"/>
    <property type="match status" value="1"/>
</dbReference>
<sequence>MKRGGVEAVMRGEVGMRERSQAIVADGAGCFVDDQPLLAPVDIEIAFGERVAVRGVNGAGKTTLLRMLSGRMRPTVGEVLFENAPIDDRRPEVRSAVASLVGVPSFYPDLTVREQLRLIAATWRMGRAESEERVDAVLEEFAITALSRRFAHELSSGQTQMFYLASTFLRPFRVLLLDEPEQRLDPDRKAQLARAMKRVSEAGAAIVFASHDSWLVDTVADRTCLLGVANVEAGSE</sequence>
<evidence type="ECO:0000259" key="3">
    <source>
        <dbReference type="PROSITE" id="PS50893"/>
    </source>
</evidence>
<dbReference type="PANTHER" id="PTHR43158">
    <property type="entry name" value="SKFA PEPTIDE EXPORT ATP-BINDING PROTEIN SKFE"/>
    <property type="match status" value="1"/>
</dbReference>
<organism evidence="4 5">
    <name type="scientific">Rathayibacter iranicus NCPPB 2253 = VKM Ac-1602</name>
    <dbReference type="NCBI Taxonomy" id="1328868"/>
    <lineage>
        <taxon>Bacteria</taxon>
        <taxon>Bacillati</taxon>
        <taxon>Actinomycetota</taxon>
        <taxon>Actinomycetes</taxon>
        <taxon>Micrococcales</taxon>
        <taxon>Microbacteriaceae</taxon>
        <taxon>Rathayibacter</taxon>
    </lineage>
</organism>
<reference evidence="4 5" key="1">
    <citation type="submission" date="2018-03" db="EMBL/GenBank/DDBJ databases">
        <title>Genomic Encyclopedia of Type Strains, Phase III (KMG-III): the genomes of soil and plant-associated and newly described type strains.</title>
        <authorList>
            <person name="Whitman W."/>
        </authorList>
    </citation>
    <scope>NUCLEOTIDE SEQUENCE [LARGE SCALE GENOMIC DNA]</scope>
    <source>
        <strain evidence="4 5">VKM Ac-1602</strain>
    </source>
</reference>
<dbReference type="Gene3D" id="3.40.50.300">
    <property type="entry name" value="P-loop containing nucleotide triphosphate hydrolases"/>
    <property type="match status" value="1"/>
</dbReference>
<dbReference type="PANTHER" id="PTHR43158:SF2">
    <property type="entry name" value="SKFA PEPTIDE EXPORT ATP-BINDING PROTEIN SKFE"/>
    <property type="match status" value="1"/>
</dbReference>
<accession>A0ABX5LD83</accession>